<feature type="compositionally biased region" description="Pro residues" evidence="1">
    <location>
        <begin position="655"/>
        <end position="667"/>
    </location>
</feature>
<dbReference type="InterPro" id="IPR013103">
    <property type="entry name" value="RVT_2"/>
</dbReference>
<evidence type="ECO:0000313" key="3">
    <source>
        <dbReference type="EMBL" id="CAE7455751.1"/>
    </source>
</evidence>
<organism evidence="3 4">
    <name type="scientific">Symbiodinium natans</name>
    <dbReference type="NCBI Taxonomy" id="878477"/>
    <lineage>
        <taxon>Eukaryota</taxon>
        <taxon>Sar</taxon>
        <taxon>Alveolata</taxon>
        <taxon>Dinophyceae</taxon>
        <taxon>Suessiales</taxon>
        <taxon>Symbiodiniaceae</taxon>
        <taxon>Symbiodinium</taxon>
    </lineage>
</organism>
<dbReference type="PANTHER" id="PTHR11439">
    <property type="entry name" value="GAG-POL-RELATED RETROTRANSPOSON"/>
    <property type="match status" value="1"/>
</dbReference>
<dbReference type="Gene3D" id="3.30.420.10">
    <property type="entry name" value="Ribonuclease H-like superfamily/Ribonuclease H"/>
    <property type="match status" value="1"/>
</dbReference>
<comment type="caution">
    <text evidence="3">The sequence shown here is derived from an EMBL/GenBank/DDBJ whole genome shotgun (WGS) entry which is preliminary data.</text>
</comment>
<dbReference type="GO" id="GO:0015074">
    <property type="term" value="P:DNA integration"/>
    <property type="evidence" value="ECO:0007669"/>
    <property type="project" value="InterPro"/>
</dbReference>
<keyword evidence="4" id="KW-1185">Reference proteome</keyword>
<dbReference type="InterPro" id="IPR036397">
    <property type="entry name" value="RNaseH_sf"/>
</dbReference>
<accession>A0A812RZ83</accession>
<feature type="region of interest" description="Disordered" evidence="1">
    <location>
        <begin position="625"/>
        <end position="683"/>
    </location>
</feature>
<evidence type="ECO:0000313" key="4">
    <source>
        <dbReference type="Proteomes" id="UP000604046"/>
    </source>
</evidence>
<evidence type="ECO:0000259" key="2">
    <source>
        <dbReference type="PROSITE" id="PS50994"/>
    </source>
</evidence>
<feature type="domain" description="Integrase catalytic" evidence="2">
    <location>
        <begin position="394"/>
        <end position="571"/>
    </location>
</feature>
<proteinExistence type="predicted"/>
<feature type="compositionally biased region" description="Basic and acidic residues" evidence="1">
    <location>
        <begin position="625"/>
        <end position="644"/>
    </location>
</feature>
<gene>
    <name evidence="3" type="primary">GIP</name>
    <name evidence="3" type="ORF">SNAT2548_LOCUS25099</name>
</gene>
<protein>
    <submittedName>
        <fullName evidence="3">GIP protein</fullName>
    </submittedName>
</protein>
<dbReference type="Proteomes" id="UP000604046">
    <property type="component" value="Unassembled WGS sequence"/>
</dbReference>
<dbReference type="EMBL" id="CAJNDS010002379">
    <property type="protein sequence ID" value="CAE7455751.1"/>
    <property type="molecule type" value="Genomic_DNA"/>
</dbReference>
<dbReference type="GO" id="GO:0003676">
    <property type="term" value="F:nucleic acid binding"/>
    <property type="evidence" value="ECO:0007669"/>
    <property type="project" value="InterPro"/>
</dbReference>
<dbReference type="SUPFAM" id="SSF53098">
    <property type="entry name" value="Ribonuclease H-like"/>
    <property type="match status" value="1"/>
</dbReference>
<dbReference type="PANTHER" id="PTHR11439:SF467">
    <property type="entry name" value="INTEGRASE CATALYTIC DOMAIN-CONTAINING PROTEIN"/>
    <property type="match status" value="1"/>
</dbReference>
<dbReference type="InterPro" id="IPR012337">
    <property type="entry name" value="RNaseH-like_sf"/>
</dbReference>
<sequence length="1631" mass="179929">MAIAQAPFFSEVPEQALRGILPSEDVDSFWRALSEAFPNLNRRRRKALHRSTKWVVHLFAGPQPHKELLKLQSDGTVVVELDIARSSIHNLYSEPLWRLLATAARDGRIAAVIGGPPCRTMSVLRHKPGGPRPVRSPAEPYGLSDLSAAERELVDNDTGLFARMLFLHAAATAGRRVHRQSAEQSSQVAFLLEQPQPVDRYLPSGHTLVGEVPSFWHTTLWQAYASEAGLFEVDFDQGALGHVTTKPTTIGTNLPDLRGLHGLREESPKPAWTGDSKDLAAWAPHFVRAIVQALQCWPRYQLCRMSPEAPAPVVGIKESHTLMYIACLPTWLDLSGSPQKTPKVDGFDDPSLHPGGEDELADVVVEGPPEPEHHPDGEDVLPEDCLGYCPTSDESDAPRVAAAKAKAKDKAHKPKEEHPWEHAKCDFEAPPGLARLVFVVPLHTNKSEAVLEALQQVFLELRSLNLPVLRFHSDRSREFFNKRTRAWFHEHGVRTTTGEGDTPQQNGAAENTIRWLKARARTLLAQAEVGTEHWACAMATAASQQRAQQLGFKSKLAAPFGAPCSVKLKFYGPSRGDLGDRWVEGKYMGLSPSVNDGHVVLRNDGVGNGFLQTLHVRSRLHSPEMPDRVYEGDVREPAPLEPARRVRGKSAPAAGEPPLPPPPVPPPEGERAPEPALPPRRVRLREKSSLAVRESRLSPLPELLLEDWDLEEAMWVLVQFSRLQSLKAGLYRHGGVVGTTSVTNSHPWLTELMAATLLSASPEAEFTSLWLSNTNPMSLHADHNNVEGSVNVVLPLKLPPEGGDLWVELRAGDVLHGPVEQRVDGAGKKWLGTTHSLQRGKPFYLDPKRRHATTPFEGERVVLVAYTVNTLGKVPESELQALESLGFPLPASARLPLTTQQDVRRLDVFDMFEEGPLELASEDSSREAQKVDKGGGWKETQKVEAGTVELEVSWNLKHTPDSHTAQREQAFCALQTLEPQPPTQVEEEPWPEQPVQWELSFPNPQTGEWLCALRSDDLDPRLCKSEPVYTPDIEQLLSGLTEPLQIVHTVDPREAEKHSEVWLPSVHKEIGVIEKAVRRLPPGEVRKGNWLHRTDVRVVPAKMVFTVKPPDVQAIAPGNGEHAAQPSLFKRKARLVACGNHAPSTGTEIYASGAAAESLRCLVVISSKRRWMLGILDVTSAFLLTPIPQGEGFPVFALTPPRYLVRQGLAQEGELWILTHAVYGLRESPKLWSDFRDSQLLALRCVVNGVELQLLKGKLDTNWWRIVQASDGQVVGGLITYVDDFLLAGCVEVIEALAKAYAEELLRLNNVKPTALGKIPCPRDLVSFDTLLTDESPAEESVRTAQRLTGEILWLSQRTRPDLAFTACVLATLSTKAPERAARIAERALAYVQQTKAFALTADADDTGLVAYSDASFAPDGNRSHTGWVVFLHGSPVCWRSARQAFVTLSTAESELVAGLDAVVALQSAEAMLGEFGVVNLGKTLRVDSQSALAIAIGQGSWRTRHLRVRANYLREQYETGEIIPVYCPGVEQAADLLTKALPSARISELLAIWGLLEYSAQSTPQVRYQALISWPPQRSAGVEREDVDPWRGGVLSDLWYLQTEDTSPTWTEVSASNALNRKAWEAAIRE</sequence>
<dbReference type="InterPro" id="IPR001584">
    <property type="entry name" value="Integrase_cat-core"/>
</dbReference>
<dbReference type="Pfam" id="PF07727">
    <property type="entry name" value="RVT_2"/>
    <property type="match status" value="1"/>
</dbReference>
<dbReference type="CDD" id="cd09272">
    <property type="entry name" value="RNase_HI_RT_Ty1"/>
    <property type="match status" value="1"/>
</dbReference>
<name>A0A812RZ83_9DINO</name>
<dbReference type="OrthoDB" id="3344688at2759"/>
<dbReference type="PROSITE" id="PS50994">
    <property type="entry name" value="INTEGRASE"/>
    <property type="match status" value="1"/>
</dbReference>
<evidence type="ECO:0000256" key="1">
    <source>
        <dbReference type="SAM" id="MobiDB-lite"/>
    </source>
</evidence>
<reference evidence="3" key="1">
    <citation type="submission" date="2021-02" db="EMBL/GenBank/DDBJ databases">
        <authorList>
            <person name="Dougan E. K."/>
            <person name="Rhodes N."/>
            <person name="Thang M."/>
            <person name="Chan C."/>
        </authorList>
    </citation>
    <scope>NUCLEOTIDE SEQUENCE</scope>
</reference>